<dbReference type="PANTHER" id="PTHR24060">
    <property type="entry name" value="METABOTROPIC GLUTAMATE RECEPTOR"/>
    <property type="match status" value="1"/>
</dbReference>
<dbReference type="SUPFAM" id="SSF53822">
    <property type="entry name" value="Periplasmic binding protein-like I"/>
    <property type="match status" value="1"/>
</dbReference>
<organism evidence="7 8">
    <name type="scientific">Caenorhabditis japonica</name>
    <dbReference type="NCBI Taxonomy" id="281687"/>
    <lineage>
        <taxon>Eukaryota</taxon>
        <taxon>Metazoa</taxon>
        <taxon>Ecdysozoa</taxon>
        <taxon>Nematoda</taxon>
        <taxon>Chromadorea</taxon>
        <taxon>Rhabditida</taxon>
        <taxon>Rhabditina</taxon>
        <taxon>Rhabditomorpha</taxon>
        <taxon>Rhabditoidea</taxon>
        <taxon>Rhabditidae</taxon>
        <taxon>Peloderinae</taxon>
        <taxon>Caenorhabditis</taxon>
    </lineage>
</organism>
<evidence type="ECO:0000256" key="5">
    <source>
        <dbReference type="ARBA" id="ARBA00023180"/>
    </source>
</evidence>
<keyword evidence="2" id="KW-0812">Transmembrane</keyword>
<sequence>VLKETFATSFDSAQLSVLSHRLLNDVLVIPSSRRLYILVILPIHQSSGQQHFECGEIDVNAIVRMAAFLDALKNINESHMLKEIGADIGAIIVDSCSTDLRSVADLYELLSGTNIQRSDLIGIIRDDSTFMPNTEQIMRQLNVPVVNTFFTSRLTTQTSGTLPSMSLVIQSIVEALKTYHSTCVNLIFDEKYADSILEFQRVAVTESVCVEVAIQMKNSSSAVAEATVRRLLLAEARIVVALLSEDTWIQLAKALRSEMVITTNKTTFFIYHSQGKSFHKPYWNSLKL</sequence>
<evidence type="ECO:0000256" key="2">
    <source>
        <dbReference type="ARBA" id="ARBA00022692"/>
    </source>
</evidence>
<evidence type="ECO:0000256" key="4">
    <source>
        <dbReference type="ARBA" id="ARBA00023136"/>
    </source>
</evidence>
<evidence type="ECO:0000313" key="8">
    <source>
        <dbReference type="Proteomes" id="UP000005237"/>
    </source>
</evidence>
<evidence type="ECO:0000313" key="7">
    <source>
        <dbReference type="EnsemblMetazoa" id="CJA39909b.1"/>
    </source>
</evidence>
<evidence type="ECO:0000256" key="1">
    <source>
        <dbReference type="ARBA" id="ARBA00004370"/>
    </source>
</evidence>
<dbReference type="AlphaFoldDB" id="A0A8R1EM94"/>
<name>A0A8R1EM94_CAEJA</name>
<reference evidence="7" key="2">
    <citation type="submission" date="2022-06" db="UniProtKB">
        <authorList>
            <consortium name="EnsemblMetazoa"/>
        </authorList>
    </citation>
    <scope>IDENTIFICATION</scope>
    <source>
        <strain evidence="7">DF5081</strain>
    </source>
</reference>
<dbReference type="GO" id="GO:0016020">
    <property type="term" value="C:membrane"/>
    <property type="evidence" value="ECO:0007669"/>
    <property type="project" value="UniProtKB-SubCell"/>
</dbReference>
<dbReference type="Gene3D" id="3.40.50.2300">
    <property type="match status" value="2"/>
</dbReference>
<comment type="subcellular location">
    <subcellularLocation>
        <location evidence="1">Membrane</location>
    </subcellularLocation>
</comment>
<keyword evidence="5" id="KW-0325">Glycoprotein</keyword>
<keyword evidence="4" id="KW-0472">Membrane</keyword>
<evidence type="ECO:0000259" key="6">
    <source>
        <dbReference type="Pfam" id="PF01094"/>
    </source>
</evidence>
<dbReference type="EnsemblMetazoa" id="CJA39909b.1">
    <property type="protein sequence ID" value="CJA39909b.1"/>
    <property type="gene ID" value="WBGene00215757"/>
</dbReference>
<feature type="domain" description="Receptor ligand binding region" evidence="6">
    <location>
        <begin position="64"/>
        <end position="255"/>
    </location>
</feature>
<evidence type="ECO:0000256" key="3">
    <source>
        <dbReference type="ARBA" id="ARBA00022989"/>
    </source>
</evidence>
<dbReference type="InterPro" id="IPR028082">
    <property type="entry name" value="Peripla_BP_I"/>
</dbReference>
<dbReference type="InterPro" id="IPR050726">
    <property type="entry name" value="mGluR"/>
</dbReference>
<proteinExistence type="predicted"/>
<reference evidence="8" key="1">
    <citation type="submission" date="2010-08" db="EMBL/GenBank/DDBJ databases">
        <authorList>
            <consortium name="Caenorhabditis japonica Sequencing Consortium"/>
            <person name="Wilson R.K."/>
        </authorList>
    </citation>
    <scope>NUCLEOTIDE SEQUENCE [LARGE SCALE GENOMIC DNA]</scope>
    <source>
        <strain evidence="8">DF5081</strain>
    </source>
</reference>
<keyword evidence="3" id="KW-1133">Transmembrane helix</keyword>
<accession>A0A8R1EM94</accession>
<dbReference type="Proteomes" id="UP000005237">
    <property type="component" value="Unassembled WGS sequence"/>
</dbReference>
<dbReference type="Pfam" id="PF01094">
    <property type="entry name" value="ANF_receptor"/>
    <property type="match status" value="1"/>
</dbReference>
<protein>
    <recommendedName>
        <fullName evidence="6">Receptor ligand binding region domain-containing protein</fullName>
    </recommendedName>
</protein>
<dbReference type="InterPro" id="IPR001828">
    <property type="entry name" value="ANF_lig-bd_rcpt"/>
</dbReference>
<keyword evidence="8" id="KW-1185">Reference proteome</keyword>